<dbReference type="EMBL" id="UINC01128276">
    <property type="protein sequence ID" value="SVD07926.1"/>
    <property type="molecule type" value="Genomic_DNA"/>
</dbReference>
<dbReference type="InterPro" id="IPR025563">
    <property type="entry name" value="DUF4286"/>
</dbReference>
<sequence length="109" mass="12297">MAKQTPCILIVTAQIDASVEDPWNEWYDEVHLPAALACPGVISGARYVSTGDASKIDHGERSTEMTKIYTTVYEIESPQTLLTPEFKAMRGWYHFSEHIKARTQVLQLL</sequence>
<protein>
    <recommendedName>
        <fullName evidence="2">DUF4286 family protein</fullName>
    </recommendedName>
</protein>
<organism evidence="1">
    <name type="scientific">marine metagenome</name>
    <dbReference type="NCBI Taxonomy" id="408172"/>
    <lineage>
        <taxon>unclassified sequences</taxon>
        <taxon>metagenomes</taxon>
        <taxon>ecological metagenomes</taxon>
    </lineage>
</organism>
<gene>
    <name evidence="1" type="ORF">METZ01_LOCUS360780</name>
</gene>
<dbReference type="AlphaFoldDB" id="A0A382SDH4"/>
<evidence type="ECO:0008006" key="2">
    <source>
        <dbReference type="Google" id="ProtNLM"/>
    </source>
</evidence>
<evidence type="ECO:0000313" key="1">
    <source>
        <dbReference type="EMBL" id="SVD07926.1"/>
    </source>
</evidence>
<dbReference type="Pfam" id="PF14114">
    <property type="entry name" value="DUF4286"/>
    <property type="match status" value="1"/>
</dbReference>
<reference evidence="1" key="1">
    <citation type="submission" date="2018-05" db="EMBL/GenBank/DDBJ databases">
        <authorList>
            <person name="Lanie J.A."/>
            <person name="Ng W.-L."/>
            <person name="Kazmierczak K.M."/>
            <person name="Andrzejewski T.M."/>
            <person name="Davidsen T.M."/>
            <person name="Wayne K.J."/>
            <person name="Tettelin H."/>
            <person name="Glass J.I."/>
            <person name="Rusch D."/>
            <person name="Podicherti R."/>
            <person name="Tsui H.-C.T."/>
            <person name="Winkler M.E."/>
        </authorList>
    </citation>
    <scope>NUCLEOTIDE SEQUENCE</scope>
</reference>
<name>A0A382SDH4_9ZZZZ</name>
<proteinExistence type="predicted"/>
<accession>A0A382SDH4</accession>